<dbReference type="RefSeq" id="WP_185934209.1">
    <property type="nucleotide sequence ID" value="NZ_UYIO01000001.1"/>
</dbReference>
<reference evidence="1 2" key="1">
    <citation type="submission" date="2018-11" db="EMBL/GenBank/DDBJ databases">
        <authorList>
            <consortium name="Pathogen Informatics"/>
        </authorList>
    </citation>
    <scope>NUCLEOTIDE SEQUENCE [LARGE SCALE GENOMIC DNA]</scope>
    <source>
        <strain evidence="1 2">NCTC10327</strain>
    </source>
</reference>
<organism evidence="1 2">
    <name type="scientific">Actinobaculum suis</name>
    <dbReference type="NCBI Taxonomy" id="1657"/>
    <lineage>
        <taxon>Bacteria</taxon>
        <taxon>Bacillati</taxon>
        <taxon>Actinomycetota</taxon>
        <taxon>Actinomycetes</taxon>
        <taxon>Actinomycetales</taxon>
        <taxon>Actinomycetaceae</taxon>
        <taxon>Actinobaculum</taxon>
    </lineage>
</organism>
<dbReference type="EMBL" id="UYIO01000001">
    <property type="protein sequence ID" value="VDG76914.1"/>
    <property type="molecule type" value="Genomic_DNA"/>
</dbReference>
<comment type="caution">
    <text evidence="1">The sequence shown here is derived from an EMBL/GenBank/DDBJ whole genome shotgun (WGS) entry which is preliminary data.</text>
</comment>
<proteinExistence type="predicted"/>
<evidence type="ECO:0000313" key="1">
    <source>
        <dbReference type="EMBL" id="VDG76914.1"/>
    </source>
</evidence>
<name>A0A7Z9C8W6_9ACTO</name>
<dbReference type="AlphaFoldDB" id="A0A7Z9C8W6"/>
<gene>
    <name evidence="1" type="ORF">NCTC10327_01548</name>
</gene>
<evidence type="ECO:0000313" key="2">
    <source>
        <dbReference type="Proteomes" id="UP000269974"/>
    </source>
</evidence>
<accession>A0A7Z9C8W6</accession>
<protein>
    <submittedName>
        <fullName evidence="1">Uncharacterized protein</fullName>
    </submittedName>
</protein>
<dbReference type="Proteomes" id="UP000269974">
    <property type="component" value="Unassembled WGS sequence"/>
</dbReference>
<sequence>MQIDSGEIYQRLSAALERDGEEIGGDAANVSQCAADAAQLVGGYIGTAVIPPAVALMAASEVARELYTRLSAPGGVLSPFADAAPVRLARDPLKAAYPILAPYLPGGFA</sequence>